<dbReference type="AlphaFoldDB" id="A0A656HB87"/>
<dbReference type="RefSeq" id="WP_002707514.1">
    <property type="nucleotide sequence ID" value="NZ_JH651384.1"/>
</dbReference>
<evidence type="ECO:0000313" key="2">
    <source>
        <dbReference type="EMBL" id="EIJ33563.1"/>
    </source>
</evidence>
<gene>
    <name evidence="2" type="ORF">Thini_0938</name>
</gene>
<dbReference type="GO" id="GO:0016887">
    <property type="term" value="F:ATP hydrolysis activity"/>
    <property type="evidence" value="ECO:0007669"/>
    <property type="project" value="InterPro"/>
</dbReference>
<evidence type="ECO:0000259" key="1">
    <source>
        <dbReference type="Pfam" id="PF13401"/>
    </source>
</evidence>
<dbReference type="Gene3D" id="3.40.50.300">
    <property type="entry name" value="P-loop containing nucleotide triphosphate hydrolases"/>
    <property type="match status" value="1"/>
</dbReference>
<dbReference type="InterPro" id="IPR049945">
    <property type="entry name" value="AAA_22"/>
</dbReference>
<sequence>MIYILICNDKQNLFYILADTLLLQKLHFNHIQMVQKGKLGALITTLPVDKLVDEDIRALIAAKKFFVLHAPRQTGKTTTLLAMMDVLNQSGEYTALYMGVESAQSARNDVAAGMKAILGSLVYGAEARLQEYRLKPWRDELWPELGEHATLRELLSRWARESAKPIVLMIDEVDALVGDTLISLLRQLREGYIGRPGVPFVQSVILCGVRDVRDYRIHTAHHEIITGGSAFNVKAKSLVMGSFTRTEIETLYAQHTTETGQAFAPEIFPELWEDTRGQPWLVNAFGHELTWEDKAARDRSTPITLECYRAARECLIQSRTTHLSQLSDKLQEARVHGVISALLAGEVTPDTLAMDDVEYVADLGLIGVRPQLHIANRIYRRCSLFFPF</sequence>
<name>A0A656HB87_THINJ</name>
<dbReference type="Proteomes" id="UP000005317">
    <property type="component" value="Unassembled WGS sequence"/>
</dbReference>
<feature type="domain" description="ORC1/DEAH AAA+ ATPase" evidence="1">
    <location>
        <begin position="63"/>
        <end position="213"/>
    </location>
</feature>
<protein>
    <recommendedName>
        <fullName evidence="1">ORC1/DEAH AAA+ ATPase domain-containing protein</fullName>
    </recommendedName>
</protein>
<organism evidence="2 3">
    <name type="scientific">Thiothrix nivea (strain ATCC 35100 / DSM 5205 / JP2)</name>
    <dbReference type="NCBI Taxonomy" id="870187"/>
    <lineage>
        <taxon>Bacteria</taxon>
        <taxon>Pseudomonadati</taxon>
        <taxon>Pseudomonadota</taxon>
        <taxon>Gammaproteobacteria</taxon>
        <taxon>Thiotrichales</taxon>
        <taxon>Thiotrichaceae</taxon>
        <taxon>Thiothrix</taxon>
    </lineage>
</organism>
<dbReference type="Pfam" id="PF13401">
    <property type="entry name" value="AAA_22"/>
    <property type="match status" value="1"/>
</dbReference>
<accession>A0A656HB87</accession>
<keyword evidence="3" id="KW-1185">Reference proteome</keyword>
<proteinExistence type="predicted"/>
<evidence type="ECO:0000313" key="3">
    <source>
        <dbReference type="Proteomes" id="UP000005317"/>
    </source>
</evidence>
<dbReference type="SUPFAM" id="SSF52540">
    <property type="entry name" value="P-loop containing nucleoside triphosphate hydrolases"/>
    <property type="match status" value="1"/>
</dbReference>
<dbReference type="EMBL" id="JH651384">
    <property type="protein sequence ID" value="EIJ33563.1"/>
    <property type="molecule type" value="Genomic_DNA"/>
</dbReference>
<reference evidence="3" key="1">
    <citation type="journal article" date="2011" name="Stand. Genomic Sci.">
        <title>Genome sequence of the filamentous, gliding Thiothrix nivea neotype strain (JP2(T)).</title>
        <authorList>
            <person name="Lapidus A."/>
            <person name="Nolan M."/>
            <person name="Lucas S."/>
            <person name="Glavina Del Rio T."/>
            <person name="Tice H."/>
            <person name="Cheng J.F."/>
            <person name="Tapia R."/>
            <person name="Han C."/>
            <person name="Goodwin L."/>
            <person name="Pitluck S."/>
            <person name="Liolios K."/>
            <person name="Pagani I."/>
            <person name="Ivanova N."/>
            <person name="Huntemann M."/>
            <person name="Mavromatis K."/>
            <person name="Mikhailova N."/>
            <person name="Pati A."/>
            <person name="Chen A."/>
            <person name="Palaniappan K."/>
            <person name="Land M."/>
            <person name="Brambilla E.M."/>
            <person name="Rohde M."/>
            <person name="Abt B."/>
            <person name="Verbarg S."/>
            <person name="Goker M."/>
            <person name="Bristow J."/>
            <person name="Eisen J.A."/>
            <person name="Markowitz V."/>
            <person name="Hugenholtz P."/>
            <person name="Kyrpides N.C."/>
            <person name="Klenk H.P."/>
            <person name="Woyke T."/>
        </authorList>
    </citation>
    <scope>NUCLEOTIDE SEQUENCE [LARGE SCALE GENOMIC DNA]</scope>
    <source>
        <strain evidence="3">ATCC 35100 / DSM 5205 / JP2</strain>
    </source>
</reference>
<dbReference type="InterPro" id="IPR027417">
    <property type="entry name" value="P-loop_NTPase"/>
</dbReference>